<dbReference type="RefSeq" id="WP_176855986.1">
    <property type="nucleotide sequence ID" value="NZ_JABCJD010000013.1"/>
</dbReference>
<evidence type="ECO:0000313" key="9">
    <source>
        <dbReference type="EMBL" id="NVO29295.1"/>
    </source>
</evidence>
<dbReference type="InterPro" id="IPR018488">
    <property type="entry name" value="cNMP-bd_CS"/>
</dbReference>
<evidence type="ECO:0000313" key="10">
    <source>
        <dbReference type="Proteomes" id="UP000523601"/>
    </source>
</evidence>
<comment type="similarity">
    <text evidence="1 6">Belongs to the glutaminase family.</text>
</comment>
<dbReference type="SUPFAM" id="SSF56601">
    <property type="entry name" value="beta-lactamase/transpeptidase-like"/>
    <property type="match status" value="1"/>
</dbReference>
<feature type="binding site" evidence="6">
    <location>
        <position position="127"/>
    </location>
    <ligand>
        <name>substrate</name>
    </ligand>
</feature>
<keyword evidence="6" id="KW-0007">Acetylation</keyword>
<sequence>MTFHQTPKVPLDTAEHPITAYLTRLLDEVSKQNDGAVADYIPELAKADPEDLAIAITTVDGQTYAVGTVDREFTIQSVSKPFMYGYALREHGLERVLKQVGVEPTGDPFNSIVLNNENNRPFNPMVNAGAIATSELLIGATREEKIAAQMDLYEGFAGRKLSVDQAVYASESETGNRNRAIAYMMLNSGMIEGPTEAVLDLYFRQCSILVNPIDLSVMAATLAAHGRNPLTGRVMLTPGQTSDVLSVMATCGMYDYAGQWMFDVGLPAKSGVAGSVVAVIPGQLGIAVYSPKLDAVGNSVRGIQVCKRISDDLGLHAYKDRTDTLGIVRRSYRAGDVRSHRIRSEADMKMLTEIGAGVAITEIQGPLFFGSAEKLLRHVLAEAETAEAMILDFRRATYADKAAVALLSGLPMLLAGKGCRLIVTGLVDESGMAFLADDFFQSSKDGLCEIVGQIDQALEAQENRLLQQAGAGPDTPRLSLREMDLFAGLSAEDFAVLEPAISTFQYAKGDKILSEGEEGRAIYLVAKGEVTVTGQTLNGAHSFASIGPGQTFGEMALMDGGKRSATVVAKSDAMVYALSVEEVFRLSQDRPRIEPTLLRNLVRNLSVRLRSANERIRHLD</sequence>
<evidence type="ECO:0000259" key="8">
    <source>
        <dbReference type="PROSITE" id="PS50801"/>
    </source>
</evidence>
<reference evidence="9 10" key="1">
    <citation type="submission" date="2020-04" db="EMBL/GenBank/DDBJ databases">
        <title>Donghicola sp., a member of the Rhodobacteraceae family isolated from mangrove forest in Thailand.</title>
        <authorList>
            <person name="Charoenyingcharoen P."/>
            <person name="Yukphan P."/>
        </authorList>
    </citation>
    <scope>NUCLEOTIDE SEQUENCE [LARGE SCALE GENOMIC DNA]</scope>
    <source>
        <strain evidence="9 10">C2-DW-16</strain>
    </source>
</reference>
<feature type="domain" description="Cyclic nucleotide-binding" evidence="7">
    <location>
        <begin position="485"/>
        <end position="604"/>
    </location>
</feature>
<evidence type="ECO:0000256" key="2">
    <source>
        <dbReference type="ARBA" id="ARBA00011881"/>
    </source>
</evidence>
<evidence type="ECO:0000256" key="4">
    <source>
        <dbReference type="ARBA" id="ARBA00022801"/>
    </source>
</evidence>
<evidence type="ECO:0000256" key="6">
    <source>
        <dbReference type="HAMAP-Rule" id="MF_00313"/>
    </source>
</evidence>
<comment type="caution">
    <text evidence="9">The sequence shown here is derived from an EMBL/GenBank/DDBJ whole genome shotgun (WGS) entry which is preliminary data.</text>
</comment>
<dbReference type="Proteomes" id="UP000523601">
    <property type="component" value="Unassembled WGS sequence"/>
</dbReference>
<dbReference type="SUPFAM" id="SSF51206">
    <property type="entry name" value="cAMP-binding domain-like"/>
    <property type="match status" value="1"/>
</dbReference>
<dbReference type="Pfam" id="PF00027">
    <property type="entry name" value="cNMP_binding"/>
    <property type="match status" value="1"/>
</dbReference>
<keyword evidence="4 6" id="KW-0378">Hydrolase</keyword>
<dbReference type="EC" id="3.5.1.2" evidence="3 6"/>
<dbReference type="PANTHER" id="PTHR12544:SF29">
    <property type="entry name" value="GLUTAMINASE"/>
    <property type="match status" value="1"/>
</dbReference>
<dbReference type="InterPro" id="IPR002645">
    <property type="entry name" value="STAS_dom"/>
</dbReference>
<dbReference type="NCBIfam" id="TIGR03814">
    <property type="entry name" value="Gln_ase"/>
    <property type="match status" value="1"/>
</dbReference>
<accession>A0ABX2PIG1</accession>
<dbReference type="PROSITE" id="PS50801">
    <property type="entry name" value="STAS"/>
    <property type="match status" value="1"/>
</dbReference>
<feature type="domain" description="STAS" evidence="8">
    <location>
        <begin position="348"/>
        <end position="461"/>
    </location>
</feature>
<dbReference type="PROSITE" id="PS50042">
    <property type="entry name" value="CNMP_BINDING_3"/>
    <property type="match status" value="1"/>
</dbReference>
<evidence type="ECO:0000256" key="3">
    <source>
        <dbReference type="ARBA" id="ARBA00012918"/>
    </source>
</evidence>
<name>A0ABX2PIG1_9RHOB</name>
<comment type="subunit">
    <text evidence="2 6">Homotetramer.</text>
</comment>
<gene>
    <name evidence="6 9" type="primary">glsA</name>
    <name evidence="9" type="ORF">HJ526_17885</name>
</gene>
<dbReference type="CDD" id="cd07042">
    <property type="entry name" value="STAS_SulP_like_sulfate_transporter"/>
    <property type="match status" value="1"/>
</dbReference>
<feature type="binding site" evidence="6">
    <location>
        <position position="171"/>
    </location>
    <ligand>
        <name>substrate</name>
    </ligand>
</feature>
<dbReference type="Gene3D" id="3.30.750.24">
    <property type="entry name" value="STAS domain"/>
    <property type="match status" value="1"/>
</dbReference>
<organism evidence="9 10">
    <name type="scientific">Donghicola mangrovi</name>
    <dbReference type="NCBI Taxonomy" id="2729614"/>
    <lineage>
        <taxon>Bacteria</taxon>
        <taxon>Pseudomonadati</taxon>
        <taxon>Pseudomonadota</taxon>
        <taxon>Alphaproteobacteria</taxon>
        <taxon>Rhodobacterales</taxon>
        <taxon>Roseobacteraceae</taxon>
        <taxon>Donghicola</taxon>
    </lineage>
</organism>
<dbReference type="Gene3D" id="2.60.120.10">
    <property type="entry name" value="Jelly Rolls"/>
    <property type="match status" value="1"/>
</dbReference>
<feature type="binding site" evidence="6">
    <location>
        <position position="178"/>
    </location>
    <ligand>
        <name>substrate</name>
    </ligand>
</feature>
<dbReference type="InterPro" id="IPR015868">
    <property type="entry name" value="Glutaminase"/>
</dbReference>
<feature type="binding site" evidence="6">
    <location>
        <position position="77"/>
    </location>
    <ligand>
        <name>substrate</name>
    </ligand>
</feature>
<dbReference type="CDD" id="cd00038">
    <property type="entry name" value="CAP_ED"/>
    <property type="match status" value="1"/>
</dbReference>
<feature type="binding site" evidence="6">
    <location>
        <position position="202"/>
    </location>
    <ligand>
        <name>substrate</name>
    </ligand>
</feature>
<dbReference type="InterPro" id="IPR012338">
    <property type="entry name" value="Beta-lactam/transpept-like"/>
</dbReference>
<dbReference type="EMBL" id="JABCJD010000013">
    <property type="protein sequence ID" value="NVO29295.1"/>
    <property type="molecule type" value="Genomic_DNA"/>
</dbReference>
<evidence type="ECO:0000256" key="1">
    <source>
        <dbReference type="ARBA" id="ARBA00011076"/>
    </source>
</evidence>
<dbReference type="PANTHER" id="PTHR12544">
    <property type="entry name" value="GLUTAMINASE"/>
    <property type="match status" value="1"/>
</dbReference>
<dbReference type="InterPro" id="IPR000595">
    <property type="entry name" value="cNMP-bd_dom"/>
</dbReference>
<protein>
    <recommendedName>
        <fullName evidence="3 6">Glutaminase</fullName>
        <ecNumber evidence="3 6">3.5.1.2</ecNumber>
    </recommendedName>
</protein>
<keyword evidence="10" id="KW-1185">Reference proteome</keyword>
<dbReference type="InterPro" id="IPR014710">
    <property type="entry name" value="RmlC-like_jellyroll"/>
</dbReference>
<dbReference type="Pfam" id="PF04960">
    <property type="entry name" value="Glutaminase"/>
    <property type="match status" value="1"/>
</dbReference>
<evidence type="ECO:0000256" key="5">
    <source>
        <dbReference type="ARBA" id="ARBA00049534"/>
    </source>
</evidence>
<evidence type="ECO:0000259" key="7">
    <source>
        <dbReference type="PROSITE" id="PS50042"/>
    </source>
</evidence>
<dbReference type="PROSITE" id="PS00889">
    <property type="entry name" value="CNMP_BINDING_2"/>
    <property type="match status" value="1"/>
</dbReference>
<dbReference type="SUPFAM" id="SSF52091">
    <property type="entry name" value="SpoIIaa-like"/>
    <property type="match status" value="1"/>
</dbReference>
<feature type="binding site" evidence="6">
    <location>
        <position position="272"/>
    </location>
    <ligand>
        <name>substrate</name>
    </ligand>
</feature>
<proteinExistence type="inferred from homology"/>
<dbReference type="GO" id="GO:0004359">
    <property type="term" value="F:glutaminase activity"/>
    <property type="evidence" value="ECO:0007669"/>
    <property type="project" value="UniProtKB-EC"/>
</dbReference>
<feature type="binding site" evidence="6">
    <location>
        <position position="254"/>
    </location>
    <ligand>
        <name>substrate</name>
    </ligand>
</feature>
<dbReference type="InterPro" id="IPR018490">
    <property type="entry name" value="cNMP-bd_dom_sf"/>
</dbReference>
<dbReference type="HAMAP" id="MF_00313">
    <property type="entry name" value="Glutaminase"/>
    <property type="match status" value="1"/>
</dbReference>
<dbReference type="InterPro" id="IPR036513">
    <property type="entry name" value="STAS_dom_sf"/>
</dbReference>
<comment type="catalytic activity">
    <reaction evidence="5 6">
        <text>L-glutamine + H2O = L-glutamate + NH4(+)</text>
        <dbReference type="Rhea" id="RHEA:15889"/>
        <dbReference type="ChEBI" id="CHEBI:15377"/>
        <dbReference type="ChEBI" id="CHEBI:28938"/>
        <dbReference type="ChEBI" id="CHEBI:29985"/>
        <dbReference type="ChEBI" id="CHEBI:58359"/>
        <dbReference type="EC" id="3.5.1.2"/>
    </reaction>
</comment>
<dbReference type="SMART" id="SM00100">
    <property type="entry name" value="cNMP"/>
    <property type="match status" value="1"/>
</dbReference>
<dbReference type="Pfam" id="PF01740">
    <property type="entry name" value="STAS"/>
    <property type="match status" value="1"/>
</dbReference>
<dbReference type="Gene3D" id="3.40.710.10">
    <property type="entry name" value="DD-peptidase/beta-lactamase superfamily"/>
    <property type="match status" value="1"/>
</dbReference>